<evidence type="ECO:0000313" key="2">
    <source>
        <dbReference type="EMBL" id="MCS0657674.1"/>
    </source>
</evidence>
<feature type="signal peptide" evidence="1">
    <location>
        <begin position="1"/>
        <end position="29"/>
    </location>
</feature>
<feature type="chain" id="PRO_5046074559" evidence="1">
    <location>
        <begin position="30"/>
        <end position="76"/>
    </location>
</feature>
<sequence>MNIAKHMEAVFIAALVFAGSAAFIANANANVPAKPAAPVATIQAAMPVVTVTAKRLTPEQKRASLIAERAAARSNA</sequence>
<dbReference type="RefSeq" id="WP_258810819.1">
    <property type="nucleotide sequence ID" value="NZ_JANUGU010000001.1"/>
</dbReference>
<accession>A0ABT2CUL9</accession>
<reference evidence="2 3" key="1">
    <citation type="submission" date="2022-08" db="EMBL/GenBank/DDBJ databases">
        <title>Reclassification of Massilia species as members of the genera Telluria, Duganella, Pseudoduganella, Mokoshia gen. nov. and Zemynaea gen. nov. using orthogonal and non-orthogonal genome-based approaches.</title>
        <authorList>
            <person name="Bowman J.P."/>
        </authorList>
    </citation>
    <scope>NUCLEOTIDE SEQUENCE [LARGE SCALE GENOMIC DNA]</scope>
    <source>
        <strain evidence="2 3">JCM 31606</strain>
    </source>
</reference>
<protein>
    <submittedName>
        <fullName evidence="2">Uncharacterized protein</fullName>
    </submittedName>
</protein>
<keyword evidence="1" id="KW-0732">Signal</keyword>
<dbReference type="EMBL" id="JANUGU010000001">
    <property type="protein sequence ID" value="MCS0657674.1"/>
    <property type="molecule type" value="Genomic_DNA"/>
</dbReference>
<keyword evidence="3" id="KW-1185">Reference proteome</keyword>
<comment type="caution">
    <text evidence="2">The sequence shown here is derived from an EMBL/GenBank/DDBJ whole genome shotgun (WGS) entry which is preliminary data.</text>
</comment>
<dbReference type="Proteomes" id="UP001204621">
    <property type="component" value="Unassembled WGS sequence"/>
</dbReference>
<proteinExistence type="predicted"/>
<evidence type="ECO:0000256" key="1">
    <source>
        <dbReference type="SAM" id="SignalP"/>
    </source>
</evidence>
<name>A0ABT2CUL9_9BURK</name>
<organism evidence="2 3">
    <name type="scientific">Massilia terrae</name>
    <dbReference type="NCBI Taxonomy" id="1811224"/>
    <lineage>
        <taxon>Bacteria</taxon>
        <taxon>Pseudomonadati</taxon>
        <taxon>Pseudomonadota</taxon>
        <taxon>Betaproteobacteria</taxon>
        <taxon>Burkholderiales</taxon>
        <taxon>Oxalobacteraceae</taxon>
        <taxon>Telluria group</taxon>
        <taxon>Massilia</taxon>
    </lineage>
</organism>
<gene>
    <name evidence="2" type="ORF">NX778_06295</name>
</gene>
<evidence type="ECO:0000313" key="3">
    <source>
        <dbReference type="Proteomes" id="UP001204621"/>
    </source>
</evidence>